<reference evidence="1" key="1">
    <citation type="submission" date="2021-01" db="EMBL/GenBank/DDBJ databases">
        <authorList>
            <person name="Corre E."/>
            <person name="Pelletier E."/>
            <person name="Niang G."/>
            <person name="Scheremetjew M."/>
            <person name="Finn R."/>
            <person name="Kale V."/>
            <person name="Holt S."/>
            <person name="Cochrane G."/>
            <person name="Meng A."/>
            <person name="Brown T."/>
            <person name="Cohen L."/>
        </authorList>
    </citation>
    <scope>NUCLEOTIDE SEQUENCE</scope>
    <source>
        <strain evidence="1">CCMP1594</strain>
    </source>
</reference>
<dbReference type="AlphaFoldDB" id="A0A7S4FRU9"/>
<dbReference type="EMBL" id="HBJA01064866">
    <property type="protein sequence ID" value="CAE0811743.1"/>
    <property type="molecule type" value="Transcribed_RNA"/>
</dbReference>
<gene>
    <name evidence="1" type="ORF">EGYM00163_LOCUS22891</name>
</gene>
<organism evidence="1">
    <name type="scientific">Eutreptiella gymnastica</name>
    <dbReference type="NCBI Taxonomy" id="73025"/>
    <lineage>
        <taxon>Eukaryota</taxon>
        <taxon>Discoba</taxon>
        <taxon>Euglenozoa</taxon>
        <taxon>Euglenida</taxon>
        <taxon>Spirocuta</taxon>
        <taxon>Euglenophyceae</taxon>
        <taxon>Eutreptiales</taxon>
        <taxon>Eutreptiaceae</taxon>
        <taxon>Eutreptiella</taxon>
    </lineage>
</organism>
<evidence type="ECO:0000313" key="1">
    <source>
        <dbReference type="EMBL" id="CAE0811743.1"/>
    </source>
</evidence>
<accession>A0A7S4FRU9</accession>
<name>A0A7S4FRU9_9EUGL</name>
<sequence>MYFLRHLRRRKTMETMETVTVTLRMLMMAMQALMTLMQTLMALMQTFSIWKDMLYNILDDVAEVLEEAGSRRVSASEKRVLITKAVAEAWQATVQKTAATRPEAFGKLG</sequence>
<protein>
    <submittedName>
        <fullName evidence="1">Uncharacterized protein</fullName>
    </submittedName>
</protein>
<proteinExistence type="predicted"/>